<gene>
    <name evidence="1" type="ORF">NEE01_10200</name>
</gene>
<protein>
    <recommendedName>
        <fullName evidence="3">Porin</fullName>
    </recommendedName>
</protein>
<dbReference type="Proteomes" id="UP001165565">
    <property type="component" value="Unassembled WGS sequence"/>
</dbReference>
<accession>A0AA42CQN8</accession>
<name>A0AA42CQN8_9SPHN</name>
<sequence length="234" mass="24415">MIVALVAATAVVAPAIGATEIGQRAAKKAVAAASASSRFSSGFTPSAADPRLAAVFARGGLDSADVGEFRFTPAETRQGNRAVTVAVRARSTRAGESNGFTGTAPTVGIAPIAYNLGAAIGWQRFAVSGDISRIDVGPQPGSRESTDVAVSYSLNRFTGRVKATADRPLPGAAKTLDNTSSYAIDVGGSYSLTRNIDLTAGLRYKSERERLTQSQFTDDRRDSQAVYVGTAFRF</sequence>
<keyword evidence="2" id="KW-1185">Reference proteome</keyword>
<proteinExistence type="predicted"/>
<dbReference type="EMBL" id="JANFAV010000005">
    <property type="protein sequence ID" value="MCW6535157.1"/>
    <property type="molecule type" value="Genomic_DNA"/>
</dbReference>
<dbReference type="AlphaFoldDB" id="A0AA42CQN8"/>
<evidence type="ECO:0008006" key="3">
    <source>
        <dbReference type="Google" id="ProtNLM"/>
    </source>
</evidence>
<dbReference type="Gene3D" id="2.40.160.20">
    <property type="match status" value="1"/>
</dbReference>
<evidence type="ECO:0000313" key="1">
    <source>
        <dbReference type="EMBL" id="MCW6535157.1"/>
    </source>
</evidence>
<comment type="caution">
    <text evidence="1">The sequence shown here is derived from an EMBL/GenBank/DDBJ whole genome shotgun (WGS) entry which is preliminary data.</text>
</comment>
<dbReference type="SUPFAM" id="SSF56935">
    <property type="entry name" value="Porins"/>
    <property type="match status" value="1"/>
</dbReference>
<organism evidence="1 2">
    <name type="scientific">Sphingomonas lycopersici</name>
    <dbReference type="NCBI Taxonomy" id="2951807"/>
    <lineage>
        <taxon>Bacteria</taxon>
        <taxon>Pseudomonadati</taxon>
        <taxon>Pseudomonadota</taxon>
        <taxon>Alphaproteobacteria</taxon>
        <taxon>Sphingomonadales</taxon>
        <taxon>Sphingomonadaceae</taxon>
        <taxon>Sphingomonas</taxon>
    </lineage>
</organism>
<evidence type="ECO:0000313" key="2">
    <source>
        <dbReference type="Proteomes" id="UP001165565"/>
    </source>
</evidence>
<reference evidence="1" key="1">
    <citation type="submission" date="2022-06" db="EMBL/GenBank/DDBJ databases">
        <title>Sphingomonas sp. nov. isolated from rhizosphere soil of tomato.</title>
        <authorList>
            <person name="Dong H."/>
            <person name="Gao R."/>
        </authorList>
    </citation>
    <scope>NUCLEOTIDE SEQUENCE</scope>
    <source>
        <strain evidence="1">MMSM24</strain>
    </source>
</reference>
<dbReference type="RefSeq" id="WP_179512958.1">
    <property type="nucleotide sequence ID" value="NZ_JANFAU010000007.1"/>
</dbReference>